<keyword evidence="1" id="KW-0496">Mitochondrion</keyword>
<proteinExistence type="predicted"/>
<dbReference type="EMBL" id="LKAM01000007">
    <property type="protein sequence ID" value="KUM47505.1"/>
    <property type="molecule type" value="Genomic_DNA"/>
</dbReference>
<sequence>MKIIGLGPPTNKDKSVNTYIMIYLFVYEIIYRVPYSRDLDACIPYRSISIPAIAFIPRSSSSHKSQQS</sequence>
<organism evidence="1">
    <name type="scientific">Picea glauca</name>
    <name type="common">White spruce</name>
    <name type="synonym">Pinus glauca</name>
    <dbReference type="NCBI Taxonomy" id="3330"/>
    <lineage>
        <taxon>Eukaryota</taxon>
        <taxon>Viridiplantae</taxon>
        <taxon>Streptophyta</taxon>
        <taxon>Embryophyta</taxon>
        <taxon>Tracheophyta</taxon>
        <taxon>Spermatophyta</taxon>
        <taxon>Pinopsida</taxon>
        <taxon>Pinidae</taxon>
        <taxon>Conifers I</taxon>
        <taxon>Pinales</taxon>
        <taxon>Pinaceae</taxon>
        <taxon>Picea</taxon>
    </lineage>
</organism>
<dbReference type="AlphaFoldDB" id="A0A101LY75"/>
<name>A0A101LY75_PICGL</name>
<geneLocation type="mitochondrion" evidence="1"/>
<protein>
    <submittedName>
        <fullName evidence="1">Uncharacterized protein</fullName>
    </submittedName>
</protein>
<comment type="caution">
    <text evidence="1">The sequence shown here is derived from an EMBL/GenBank/DDBJ whole genome shotgun (WGS) entry which is preliminary data.</text>
</comment>
<gene>
    <name evidence="1" type="ORF">ABT39_MTgene5691</name>
</gene>
<evidence type="ECO:0000313" key="1">
    <source>
        <dbReference type="EMBL" id="KUM47505.1"/>
    </source>
</evidence>
<reference evidence="1" key="1">
    <citation type="journal article" date="2015" name="Genome Biol. Evol.">
        <title>Organellar Genomes of White Spruce (Picea glauca): Assembly and Annotation.</title>
        <authorList>
            <person name="Jackman S.D."/>
            <person name="Warren R.L."/>
            <person name="Gibb E.A."/>
            <person name="Vandervalk B.P."/>
            <person name="Mohamadi H."/>
            <person name="Chu J."/>
            <person name="Raymond A."/>
            <person name="Pleasance S."/>
            <person name="Coope R."/>
            <person name="Wildung M.R."/>
            <person name="Ritland C.E."/>
            <person name="Bousquet J."/>
            <person name="Jones S.J."/>
            <person name="Bohlmann J."/>
            <person name="Birol I."/>
        </authorList>
    </citation>
    <scope>NUCLEOTIDE SEQUENCE [LARGE SCALE GENOMIC DNA]</scope>
    <source>
        <tissue evidence="1">Flushing bud</tissue>
    </source>
</reference>
<accession>A0A101LY75</accession>